<organism evidence="3 4">
    <name type="scientific">Candidatus Olsenella pullistercoris</name>
    <dbReference type="NCBI Taxonomy" id="2838712"/>
    <lineage>
        <taxon>Bacteria</taxon>
        <taxon>Bacillati</taxon>
        <taxon>Actinomycetota</taxon>
        <taxon>Coriobacteriia</taxon>
        <taxon>Coriobacteriales</taxon>
        <taxon>Atopobiaceae</taxon>
        <taxon>Olsenella</taxon>
    </lineage>
</organism>
<dbReference type="GO" id="GO:0006281">
    <property type="term" value="P:DNA repair"/>
    <property type="evidence" value="ECO:0007669"/>
    <property type="project" value="InterPro"/>
</dbReference>
<name>A0A9D2JEL6_9ACTN</name>
<evidence type="ECO:0000259" key="2">
    <source>
        <dbReference type="SMART" id="SM00278"/>
    </source>
</evidence>
<dbReference type="Proteomes" id="UP000824062">
    <property type="component" value="Unassembled WGS sequence"/>
</dbReference>
<dbReference type="SMART" id="SM00278">
    <property type="entry name" value="HhH1"/>
    <property type="match status" value="2"/>
</dbReference>
<dbReference type="InterPro" id="IPR004509">
    <property type="entry name" value="Competence_ComEA_HhH"/>
</dbReference>
<reference evidence="3" key="1">
    <citation type="journal article" date="2021" name="PeerJ">
        <title>Extensive microbial diversity within the chicken gut microbiome revealed by metagenomics and culture.</title>
        <authorList>
            <person name="Gilroy R."/>
            <person name="Ravi A."/>
            <person name="Getino M."/>
            <person name="Pursley I."/>
            <person name="Horton D.L."/>
            <person name="Alikhan N.F."/>
            <person name="Baker D."/>
            <person name="Gharbi K."/>
            <person name="Hall N."/>
            <person name="Watson M."/>
            <person name="Adriaenssens E.M."/>
            <person name="Foster-Nyarko E."/>
            <person name="Jarju S."/>
            <person name="Secka A."/>
            <person name="Antonio M."/>
            <person name="Oren A."/>
            <person name="Chaudhuri R.R."/>
            <person name="La Ragione R."/>
            <person name="Hildebrand F."/>
            <person name="Pallen M.J."/>
        </authorList>
    </citation>
    <scope>NUCLEOTIDE SEQUENCE</scope>
    <source>
        <strain evidence="3">ChiHjej12B11-14209</strain>
    </source>
</reference>
<evidence type="ECO:0000313" key="3">
    <source>
        <dbReference type="EMBL" id="HIZ46763.1"/>
    </source>
</evidence>
<dbReference type="InterPro" id="IPR051675">
    <property type="entry name" value="Endo/Exo/Phosphatase_dom_1"/>
</dbReference>
<accession>A0A9D2JEL6</accession>
<dbReference type="NCBIfam" id="TIGR00426">
    <property type="entry name" value="competence protein ComEA helix-hairpin-helix repeat region"/>
    <property type="match status" value="1"/>
</dbReference>
<protein>
    <submittedName>
        <fullName evidence="3">Helix-hairpin-helix domain-containing protein</fullName>
    </submittedName>
</protein>
<comment type="caution">
    <text evidence="3">The sequence shown here is derived from an EMBL/GenBank/DDBJ whole genome shotgun (WGS) entry which is preliminary data.</text>
</comment>
<proteinExistence type="predicted"/>
<dbReference type="InterPro" id="IPR019554">
    <property type="entry name" value="Soluble_ligand-bd"/>
</dbReference>
<feature type="compositionally biased region" description="Low complexity" evidence="1">
    <location>
        <begin position="65"/>
        <end position="76"/>
    </location>
</feature>
<dbReference type="InterPro" id="IPR010994">
    <property type="entry name" value="RuvA_2-like"/>
</dbReference>
<dbReference type="GO" id="GO:0015627">
    <property type="term" value="C:type II protein secretion system complex"/>
    <property type="evidence" value="ECO:0007669"/>
    <property type="project" value="TreeGrafter"/>
</dbReference>
<sequence length="234" mass="23319">MLGVGGGRMGRRARAQLLMRRLGLAGGARAAMALVAVLGMVVVLAAAAVLCAPPASVTLERAEPPAEGAEATAEDASTVEQDAPDEAEGESPAPDTVVVHVDGAVVSPGVYELLAGSRAGDAVAAAGGLAEGADTTAINLAAVLADGEKVYVPLEGEAVTSSQEGTLEGGAAPVNLNTATAEELDGLPGIGEATAQAIIEDREANGPFLSPEDLMRVSGIGEKKFERLEGLVCV</sequence>
<gene>
    <name evidence="3" type="ORF">IAA19_07090</name>
</gene>
<evidence type="ECO:0000313" key="4">
    <source>
        <dbReference type="Proteomes" id="UP000824062"/>
    </source>
</evidence>
<feature type="region of interest" description="Disordered" evidence="1">
    <location>
        <begin position="61"/>
        <end position="96"/>
    </location>
</feature>
<dbReference type="GO" id="GO:0015628">
    <property type="term" value="P:protein secretion by the type II secretion system"/>
    <property type="evidence" value="ECO:0007669"/>
    <property type="project" value="TreeGrafter"/>
</dbReference>
<dbReference type="SUPFAM" id="SSF47781">
    <property type="entry name" value="RuvA domain 2-like"/>
    <property type="match status" value="1"/>
</dbReference>
<feature type="domain" description="Helix-hairpin-helix DNA-binding motif class 1" evidence="2">
    <location>
        <begin position="212"/>
        <end position="231"/>
    </location>
</feature>
<dbReference type="AlphaFoldDB" id="A0A9D2JEL6"/>
<dbReference type="Gene3D" id="1.10.150.320">
    <property type="entry name" value="Photosystem II 12 kDa extrinsic protein"/>
    <property type="match status" value="1"/>
</dbReference>
<dbReference type="InterPro" id="IPR003583">
    <property type="entry name" value="Hlx-hairpin-Hlx_DNA-bd_motif"/>
</dbReference>
<evidence type="ECO:0000256" key="1">
    <source>
        <dbReference type="SAM" id="MobiDB-lite"/>
    </source>
</evidence>
<dbReference type="EMBL" id="DXBM01000059">
    <property type="protein sequence ID" value="HIZ46763.1"/>
    <property type="molecule type" value="Genomic_DNA"/>
</dbReference>
<reference evidence="3" key="2">
    <citation type="submission" date="2021-04" db="EMBL/GenBank/DDBJ databases">
        <authorList>
            <person name="Gilroy R."/>
        </authorList>
    </citation>
    <scope>NUCLEOTIDE SEQUENCE</scope>
    <source>
        <strain evidence="3">ChiHjej12B11-14209</strain>
    </source>
</reference>
<dbReference type="Pfam" id="PF10531">
    <property type="entry name" value="SLBB"/>
    <property type="match status" value="1"/>
</dbReference>
<feature type="domain" description="Helix-hairpin-helix DNA-binding motif class 1" evidence="2">
    <location>
        <begin position="182"/>
        <end position="201"/>
    </location>
</feature>
<dbReference type="GO" id="GO:0003677">
    <property type="term" value="F:DNA binding"/>
    <property type="evidence" value="ECO:0007669"/>
    <property type="project" value="InterPro"/>
</dbReference>
<dbReference type="Pfam" id="PF12836">
    <property type="entry name" value="HHH_3"/>
    <property type="match status" value="1"/>
</dbReference>
<dbReference type="PANTHER" id="PTHR21180:SF32">
    <property type="entry name" value="ENDONUCLEASE_EXONUCLEASE_PHOSPHATASE FAMILY DOMAIN-CONTAINING PROTEIN 1"/>
    <property type="match status" value="1"/>
</dbReference>
<dbReference type="PANTHER" id="PTHR21180">
    <property type="entry name" value="ENDONUCLEASE/EXONUCLEASE/PHOSPHATASE FAMILY DOMAIN-CONTAINING PROTEIN 1"/>
    <property type="match status" value="1"/>
</dbReference>